<keyword evidence="6" id="KW-1185">Reference proteome</keyword>
<comment type="subcellular location">
    <subcellularLocation>
        <location evidence="1">Nucleus</location>
    </subcellularLocation>
</comment>
<keyword evidence="2" id="KW-0539">Nucleus</keyword>
<evidence type="ECO:0000256" key="2">
    <source>
        <dbReference type="ARBA" id="ARBA00023242"/>
    </source>
</evidence>
<name>A0A428S7G0_9HYPO</name>
<evidence type="ECO:0000256" key="3">
    <source>
        <dbReference type="SAM" id="MobiDB-lite"/>
    </source>
</evidence>
<proteinExistence type="predicted"/>
<organism evidence="5 6">
    <name type="scientific">Fusarium ambrosium</name>
    <dbReference type="NCBI Taxonomy" id="131363"/>
    <lineage>
        <taxon>Eukaryota</taxon>
        <taxon>Fungi</taxon>
        <taxon>Dikarya</taxon>
        <taxon>Ascomycota</taxon>
        <taxon>Pezizomycotina</taxon>
        <taxon>Sordariomycetes</taxon>
        <taxon>Hypocreomycetidae</taxon>
        <taxon>Hypocreales</taxon>
        <taxon>Nectriaceae</taxon>
        <taxon>Fusarium</taxon>
        <taxon>Fusarium solani species complex</taxon>
    </lineage>
</organism>
<feature type="domain" description="Zn(2)-C6 fungal-type" evidence="4">
    <location>
        <begin position="10"/>
        <end position="40"/>
    </location>
</feature>
<evidence type="ECO:0000313" key="6">
    <source>
        <dbReference type="Proteomes" id="UP000288429"/>
    </source>
</evidence>
<dbReference type="AlphaFoldDB" id="A0A428S7G0"/>
<dbReference type="PANTHER" id="PTHR37534:SF20">
    <property type="entry name" value="PRO1A C6 ZINK-FINGER PROTEIN"/>
    <property type="match status" value="1"/>
</dbReference>
<dbReference type="GO" id="GO:0005634">
    <property type="term" value="C:nucleus"/>
    <property type="evidence" value="ECO:0007669"/>
    <property type="project" value="UniProtKB-SubCell"/>
</dbReference>
<dbReference type="InterPro" id="IPR036864">
    <property type="entry name" value="Zn2-C6_fun-type_DNA-bd_sf"/>
</dbReference>
<feature type="compositionally biased region" description="Polar residues" evidence="3">
    <location>
        <begin position="116"/>
        <end position="151"/>
    </location>
</feature>
<evidence type="ECO:0000313" key="5">
    <source>
        <dbReference type="EMBL" id="RSL85829.1"/>
    </source>
</evidence>
<dbReference type="PROSITE" id="PS00463">
    <property type="entry name" value="ZN2_CY6_FUNGAL_1"/>
    <property type="match status" value="1"/>
</dbReference>
<dbReference type="SUPFAM" id="SSF57701">
    <property type="entry name" value="Zn2/Cys6 DNA-binding domain"/>
    <property type="match status" value="1"/>
</dbReference>
<dbReference type="Pfam" id="PF00172">
    <property type="entry name" value="Zn_clus"/>
    <property type="match status" value="1"/>
</dbReference>
<feature type="compositionally biased region" description="Polar residues" evidence="3">
    <location>
        <begin position="92"/>
        <end position="101"/>
    </location>
</feature>
<dbReference type="InterPro" id="IPR001138">
    <property type="entry name" value="Zn2Cys6_DnaBD"/>
</dbReference>
<dbReference type="PROSITE" id="PS50048">
    <property type="entry name" value="ZN2_CY6_FUNGAL_2"/>
    <property type="match status" value="1"/>
</dbReference>
<dbReference type="Gene3D" id="4.10.240.10">
    <property type="entry name" value="Zn(2)-C6 fungal-type DNA-binding domain"/>
    <property type="match status" value="1"/>
</dbReference>
<accession>A0A428S7G0</accession>
<dbReference type="SMART" id="SM00066">
    <property type="entry name" value="GAL4"/>
    <property type="match status" value="1"/>
</dbReference>
<gene>
    <name evidence="5" type="ORF">CDV31_016498</name>
</gene>
<feature type="compositionally biased region" description="Basic and acidic residues" evidence="3">
    <location>
        <begin position="82"/>
        <end position="91"/>
    </location>
</feature>
<dbReference type="Pfam" id="PF11951">
    <property type="entry name" value="Fungal_trans_2"/>
    <property type="match status" value="1"/>
</dbReference>
<sequence length="729" mass="82345">MPPSGKTAASCWICRIRHKKCDESLPTCQNCEALELSCLYSDDKPAWMDNGDKQREMAQRLKAQVKRNAKERRGRRMIQKITREIEGHDSSNADSPPSLSPSRDEHSRDSIRDSITVDQTTEPQISDTDTTTPSQTLPFNTSPTTENSRSTAQRDEPTPAFFGAGSGPLVIQNEQDLRFITAYTDYIFPLLNPFYRPTFLEGGRSWLLVFAMRHTESCQLVISLSTYFLSVVPIFPGPGHSVCSSHTWQEVQCQSDLAVKGMQQRVEAISRCGVSGNLLQSTHLLGDIMLLLKFETMTGSSSSWRVHLYAATVLFEQFLSSPDLDDNVWKIPSDIEEVVSQSSKSALSTKEAHRFEASQTAFRFFSAAIITADIVASTALGQLPRLREHHERVLGTREKPHLNLKYIVGCENWIFLSIADIVELDLWKKKAKKSGAFSLMDLIQRASRITQDLDNGLASSDSDRNARNKDGIFSTFNPPRDQSIDHDIVTHIWANSAKLYLLVFTMGIIRKAVFTSLLGTSTAAAYLAAKNPVISPLPPNDPIWSARIYKNHNPNRNPATQDVCIKRIPLSKIRPELLQKDGDLTLEFCRGLWSGWGYAVQRKYLEYKWRGPETEEQLWDNEQLAESTYDKGTKITDHFEVVEKTPQAITVRCGDSPRNHPVRPSDGLFTISATIDKQREEVELRLRSCLFSSEGKITGIKGPMPPWMEELHQWYARIWSETASWKLLK</sequence>
<dbReference type="EMBL" id="NIZV01000550">
    <property type="protein sequence ID" value="RSL85829.1"/>
    <property type="molecule type" value="Genomic_DNA"/>
</dbReference>
<reference evidence="5 6" key="1">
    <citation type="submission" date="2017-06" db="EMBL/GenBank/DDBJ databases">
        <title>Cmopartive genomic analysis of Ambrosia Fusariam Clade fungi.</title>
        <authorList>
            <person name="Stajich J.E."/>
            <person name="Carrillo J."/>
            <person name="Kijimoto T."/>
            <person name="Eskalen A."/>
            <person name="O'Donnell K."/>
            <person name="Kasson M."/>
        </authorList>
    </citation>
    <scope>NUCLEOTIDE SEQUENCE [LARGE SCALE GENOMIC DNA]</scope>
    <source>
        <strain evidence="5 6">NRRL 20438</strain>
    </source>
</reference>
<evidence type="ECO:0000256" key="1">
    <source>
        <dbReference type="ARBA" id="ARBA00004123"/>
    </source>
</evidence>
<dbReference type="PANTHER" id="PTHR37534">
    <property type="entry name" value="TRANSCRIPTIONAL ACTIVATOR PROTEIN UGA3"/>
    <property type="match status" value="1"/>
</dbReference>
<feature type="region of interest" description="Disordered" evidence="3">
    <location>
        <begin position="82"/>
        <end position="165"/>
    </location>
</feature>
<evidence type="ECO:0000259" key="4">
    <source>
        <dbReference type="PROSITE" id="PS50048"/>
    </source>
</evidence>
<dbReference type="InterPro" id="IPR021858">
    <property type="entry name" value="Fun_TF"/>
</dbReference>
<dbReference type="Proteomes" id="UP000288429">
    <property type="component" value="Unassembled WGS sequence"/>
</dbReference>
<dbReference type="GO" id="GO:0000981">
    <property type="term" value="F:DNA-binding transcription factor activity, RNA polymerase II-specific"/>
    <property type="evidence" value="ECO:0007669"/>
    <property type="project" value="InterPro"/>
</dbReference>
<comment type="caution">
    <text evidence="5">The sequence shown here is derived from an EMBL/GenBank/DDBJ whole genome shotgun (WGS) entry which is preliminary data.</text>
</comment>
<dbReference type="GO" id="GO:0008270">
    <property type="term" value="F:zinc ion binding"/>
    <property type="evidence" value="ECO:0007669"/>
    <property type="project" value="InterPro"/>
</dbReference>
<feature type="compositionally biased region" description="Basic and acidic residues" evidence="3">
    <location>
        <begin position="102"/>
        <end position="112"/>
    </location>
</feature>
<protein>
    <recommendedName>
        <fullName evidence="4">Zn(2)-C6 fungal-type domain-containing protein</fullName>
    </recommendedName>
</protein>
<dbReference type="CDD" id="cd00067">
    <property type="entry name" value="GAL4"/>
    <property type="match status" value="1"/>
</dbReference>